<dbReference type="EMBL" id="AZHB01000023">
    <property type="protein sequence ID" value="OAA55986.1"/>
    <property type="molecule type" value="Genomic_DNA"/>
</dbReference>
<dbReference type="GO" id="GO:0000293">
    <property type="term" value="F:ferric-chelate reductase activity"/>
    <property type="evidence" value="ECO:0007669"/>
    <property type="project" value="TreeGrafter"/>
</dbReference>
<dbReference type="STRING" id="1081104.A0A167NVC2"/>
<protein>
    <recommendedName>
        <fullName evidence="4">FAD-binding FR-type domain-containing protein</fullName>
    </recommendedName>
</protein>
<dbReference type="GO" id="GO:0005886">
    <property type="term" value="C:plasma membrane"/>
    <property type="evidence" value="ECO:0007669"/>
    <property type="project" value="TreeGrafter"/>
</dbReference>
<dbReference type="Gene3D" id="3.40.50.80">
    <property type="entry name" value="Nucleotide-binding domain of ferredoxin-NADP reductase (FNR) module"/>
    <property type="match status" value="1"/>
</dbReference>
<gene>
    <name evidence="2" type="ORF">ISF_07584</name>
</gene>
<dbReference type="InterPro" id="IPR017938">
    <property type="entry name" value="Riboflavin_synthase-like_b-brl"/>
</dbReference>
<organism evidence="2 3">
    <name type="scientific">Cordyceps fumosorosea (strain ARSEF 2679)</name>
    <name type="common">Isaria fumosorosea</name>
    <dbReference type="NCBI Taxonomy" id="1081104"/>
    <lineage>
        <taxon>Eukaryota</taxon>
        <taxon>Fungi</taxon>
        <taxon>Dikarya</taxon>
        <taxon>Ascomycota</taxon>
        <taxon>Pezizomycotina</taxon>
        <taxon>Sordariomycetes</taxon>
        <taxon>Hypocreomycetidae</taxon>
        <taxon>Hypocreales</taxon>
        <taxon>Cordycipitaceae</taxon>
        <taxon>Cordyceps</taxon>
    </lineage>
</organism>
<accession>A0A167NVC2</accession>
<proteinExistence type="predicted"/>
<evidence type="ECO:0000256" key="1">
    <source>
        <dbReference type="ARBA" id="ARBA00022448"/>
    </source>
</evidence>
<dbReference type="InterPro" id="IPR039261">
    <property type="entry name" value="FNR_nucleotide-bd"/>
</dbReference>
<dbReference type="AlphaFoldDB" id="A0A167NVC2"/>
<dbReference type="PANTHER" id="PTHR32361">
    <property type="entry name" value="FERRIC/CUPRIC REDUCTASE TRANSMEMBRANE COMPONENT"/>
    <property type="match status" value="1"/>
</dbReference>
<evidence type="ECO:0008006" key="4">
    <source>
        <dbReference type="Google" id="ProtNLM"/>
    </source>
</evidence>
<dbReference type="GO" id="GO:0015677">
    <property type="term" value="P:copper ion import"/>
    <property type="evidence" value="ECO:0007669"/>
    <property type="project" value="TreeGrafter"/>
</dbReference>
<reference evidence="2 3" key="1">
    <citation type="journal article" date="2016" name="Genome Biol. Evol.">
        <title>Divergent and convergent evolution of fungal pathogenicity.</title>
        <authorList>
            <person name="Shang Y."/>
            <person name="Xiao G."/>
            <person name="Zheng P."/>
            <person name="Cen K."/>
            <person name="Zhan S."/>
            <person name="Wang C."/>
        </authorList>
    </citation>
    <scope>NUCLEOTIDE SEQUENCE [LARGE SCALE GENOMIC DNA]</scope>
    <source>
        <strain evidence="2 3">ARSEF 2679</strain>
    </source>
</reference>
<dbReference type="GO" id="GO:0006826">
    <property type="term" value="P:iron ion transport"/>
    <property type="evidence" value="ECO:0007669"/>
    <property type="project" value="TreeGrafter"/>
</dbReference>
<name>A0A167NVC2_CORFA</name>
<comment type="caution">
    <text evidence="2">The sequence shown here is derived from an EMBL/GenBank/DDBJ whole genome shotgun (WGS) entry which is preliminary data.</text>
</comment>
<dbReference type="SUPFAM" id="SSF63380">
    <property type="entry name" value="Riboflavin synthase domain-like"/>
    <property type="match status" value="1"/>
</dbReference>
<keyword evidence="1" id="KW-0813">Transport</keyword>
<dbReference type="InterPro" id="IPR051410">
    <property type="entry name" value="Ferric/Cupric_Reductase"/>
</dbReference>
<dbReference type="RefSeq" id="XP_018701497.1">
    <property type="nucleotide sequence ID" value="XM_018851187.1"/>
</dbReference>
<dbReference type="OrthoDB" id="5244652at2759"/>
<dbReference type="Proteomes" id="UP000076744">
    <property type="component" value="Unassembled WGS sequence"/>
</dbReference>
<evidence type="ECO:0000313" key="3">
    <source>
        <dbReference type="Proteomes" id="UP000076744"/>
    </source>
</evidence>
<evidence type="ECO:0000313" key="2">
    <source>
        <dbReference type="EMBL" id="OAA55986.1"/>
    </source>
</evidence>
<dbReference type="GeneID" id="30023876"/>
<dbReference type="GO" id="GO:0006879">
    <property type="term" value="P:intracellular iron ion homeostasis"/>
    <property type="evidence" value="ECO:0007669"/>
    <property type="project" value="TreeGrafter"/>
</dbReference>
<sequence length="233" mass="26668">MLQPSRTARILAFFCCGMWSVAHSFRLVRMFLLGRTYAEVIQRQEDDHTTRVTLKAARPAVFFPGCYFYVFFQGPLPFYDLLRGYAMMPFWVDSEHVASGAASELSFLISHTGNHKRSLATVRKGQFLRLDGPYGKDLQLQSYETVVLAAKGMGIVGVLPFARHLAERRKHDDGARGTTARLRDSREPVFGDLSRNVDLIWWLESNEQEEWVAEQLKELQKIDTKHLNVCLPV</sequence>
<keyword evidence="3" id="KW-1185">Reference proteome</keyword>